<evidence type="ECO:0000313" key="7">
    <source>
        <dbReference type="Proteomes" id="UP000419743"/>
    </source>
</evidence>
<dbReference type="InterPro" id="IPR050417">
    <property type="entry name" value="Sugar_Epim/Isomerase"/>
</dbReference>
<feature type="active site" description="Proton donor/acceptor" evidence="4">
    <location>
        <position position="252"/>
    </location>
</feature>
<dbReference type="Gene3D" id="3.20.20.150">
    <property type="entry name" value="Divalent-metal-dependent TIM barrel enzymes"/>
    <property type="match status" value="1"/>
</dbReference>
<dbReference type="InterPro" id="IPR013022">
    <property type="entry name" value="Xyl_isomerase-like_TIM-brl"/>
</dbReference>
<dbReference type="SUPFAM" id="SSF51658">
    <property type="entry name" value="Xylose isomerase-like"/>
    <property type="match status" value="1"/>
</dbReference>
<comment type="caution">
    <text evidence="6">The sequence shown here is derived from an EMBL/GenBank/DDBJ whole genome shotgun (WGS) entry which is preliminary data.</text>
</comment>
<dbReference type="EMBL" id="CACRYJ010000036">
    <property type="protein sequence ID" value="VZO37703.1"/>
    <property type="molecule type" value="Genomic_DNA"/>
</dbReference>
<dbReference type="PANTHER" id="PTHR43489">
    <property type="entry name" value="ISOMERASE"/>
    <property type="match status" value="1"/>
</dbReference>
<keyword evidence="2" id="KW-0119">Carbohydrate metabolism</keyword>
<keyword evidence="7" id="KW-1185">Reference proteome</keyword>
<proteinExistence type="inferred from homology"/>
<keyword evidence="1 3" id="KW-0413">Isomerase</keyword>
<dbReference type="Pfam" id="PF01261">
    <property type="entry name" value="AP_endonuc_2"/>
    <property type="match status" value="1"/>
</dbReference>
<dbReference type="PANTHER" id="PTHR43489:SF6">
    <property type="entry name" value="HYDROXYPYRUVATE ISOMERASE-RELATED"/>
    <property type="match status" value="1"/>
</dbReference>
<reference evidence="6 7" key="1">
    <citation type="submission" date="2019-11" db="EMBL/GenBank/DDBJ databases">
        <authorList>
            <person name="Criscuolo A."/>
        </authorList>
    </citation>
    <scope>NUCLEOTIDE SEQUENCE [LARGE SCALE GENOMIC DNA]</scope>
    <source>
        <strain evidence="6">CIP111667</strain>
    </source>
</reference>
<dbReference type="PIRSF" id="PIRSF006241">
    <property type="entry name" value="HyI"/>
    <property type="match status" value="1"/>
</dbReference>
<dbReference type="Proteomes" id="UP000419743">
    <property type="component" value="Unassembled WGS sequence"/>
</dbReference>
<evidence type="ECO:0000256" key="3">
    <source>
        <dbReference type="PIRNR" id="PIRNR006241"/>
    </source>
</evidence>
<dbReference type="AlphaFoldDB" id="A0A7M4DKL3"/>
<feature type="active site" description="Proton donor/acceptor" evidence="4">
    <location>
        <position position="153"/>
    </location>
</feature>
<dbReference type="GO" id="GO:0046487">
    <property type="term" value="P:glyoxylate metabolic process"/>
    <property type="evidence" value="ECO:0007669"/>
    <property type="project" value="TreeGrafter"/>
</dbReference>
<accession>A0A7M4DKL3</accession>
<evidence type="ECO:0000256" key="2">
    <source>
        <dbReference type="ARBA" id="ARBA00023277"/>
    </source>
</evidence>
<dbReference type="GO" id="GO:0008903">
    <property type="term" value="F:hydroxypyruvate isomerase activity"/>
    <property type="evidence" value="ECO:0007669"/>
    <property type="project" value="UniProtKB-EC"/>
</dbReference>
<evidence type="ECO:0000256" key="1">
    <source>
        <dbReference type="ARBA" id="ARBA00023235"/>
    </source>
</evidence>
<dbReference type="InterPro" id="IPR036237">
    <property type="entry name" value="Xyl_isomerase-like_sf"/>
</dbReference>
<dbReference type="EC" id="5.3.1.22" evidence="6"/>
<protein>
    <submittedName>
        <fullName evidence="6">Hydroxypyruvate isomerase</fullName>
        <ecNumber evidence="6">5.3.1.22</ecNumber>
    </submittedName>
</protein>
<organism evidence="6 7">
    <name type="scientific">Occultella aeris</name>
    <dbReference type="NCBI Taxonomy" id="2761496"/>
    <lineage>
        <taxon>Bacteria</taxon>
        <taxon>Bacillati</taxon>
        <taxon>Actinomycetota</taxon>
        <taxon>Actinomycetes</taxon>
        <taxon>Micrococcales</taxon>
        <taxon>Ruaniaceae</taxon>
        <taxon>Occultella</taxon>
    </lineage>
</organism>
<dbReference type="RefSeq" id="WP_156741416.1">
    <property type="nucleotide sequence ID" value="NZ_CACRYJ010000036.1"/>
</dbReference>
<gene>
    <name evidence="6" type="primary">hyi_1</name>
    <name evidence="6" type="ORF">HALOF300_02676</name>
</gene>
<comment type="similarity">
    <text evidence="3">Belongs to the hyi family.</text>
</comment>
<name>A0A7M4DKL3_9MICO</name>
<evidence type="ECO:0000259" key="5">
    <source>
        <dbReference type="Pfam" id="PF01261"/>
    </source>
</evidence>
<keyword evidence="6" id="KW-0670">Pyruvate</keyword>
<evidence type="ECO:0000313" key="6">
    <source>
        <dbReference type="EMBL" id="VZO37703.1"/>
    </source>
</evidence>
<feature type="domain" description="Xylose isomerase-like TIM barrel" evidence="5">
    <location>
        <begin position="25"/>
        <end position="267"/>
    </location>
</feature>
<sequence>MQHLGYELSANVSLLWTEHDYLDRFAAAADAGFGAVETWWPFPDAEPTAAQEAELLRSIEAAGVRLRGLNFFAGDMPAGERGIATNVARRAELTANITAVRRIAEATGCDRFNLLYGQVADDEDPTAQHATAQEAVTIAAAALADQGGVVLIEPLAAGLNGAYPLHTHEDVIALLEGPLAGVAGVGLLFDTFHLAMNGVDVVAAAGRSAAHIAHVQIADAPGRGEPGSGDLAWDEVFAALRAAGFAGPVAAEYRPTGSTADSLAWVRP</sequence>
<evidence type="ECO:0000256" key="4">
    <source>
        <dbReference type="PIRSR" id="PIRSR006241-50"/>
    </source>
</evidence>
<dbReference type="InterPro" id="IPR026040">
    <property type="entry name" value="HyI-like"/>
</dbReference>